<protein>
    <submittedName>
        <fullName evidence="1">Uncharacterized protein</fullName>
    </submittedName>
</protein>
<sequence>MLILSGNCRKQILIVLRKLSMRFGTKGSRYDNIKWCSNIPIDYTVPSGAPGAGAGKGGGSGGSIREAGGGLGRLGAALEEGYFHQHNKEQLKQIKKKLQRGEPISHSDKPPK</sequence>
<accession>A0ACC2QQ32</accession>
<gene>
    <name evidence="1" type="ORF">PYW08_006417</name>
</gene>
<dbReference type="Proteomes" id="UP001231649">
    <property type="component" value="Chromosome 19"/>
</dbReference>
<proteinExistence type="predicted"/>
<reference evidence="1" key="1">
    <citation type="submission" date="2023-03" db="EMBL/GenBank/DDBJ databases">
        <title>Chromosome-level genomes of two armyworms, Mythimna separata and Mythimna loreyi, provide insights into the biosynthesis and reception of sex pheromones.</title>
        <authorList>
            <person name="Zhao H."/>
        </authorList>
    </citation>
    <scope>NUCLEOTIDE SEQUENCE</scope>
    <source>
        <strain evidence="1">BeijingLab</strain>
    </source>
</reference>
<dbReference type="EMBL" id="CM056795">
    <property type="protein sequence ID" value="KAJ8720952.1"/>
    <property type="molecule type" value="Genomic_DNA"/>
</dbReference>
<organism evidence="1 2">
    <name type="scientific">Mythimna loreyi</name>
    <dbReference type="NCBI Taxonomy" id="667449"/>
    <lineage>
        <taxon>Eukaryota</taxon>
        <taxon>Metazoa</taxon>
        <taxon>Ecdysozoa</taxon>
        <taxon>Arthropoda</taxon>
        <taxon>Hexapoda</taxon>
        <taxon>Insecta</taxon>
        <taxon>Pterygota</taxon>
        <taxon>Neoptera</taxon>
        <taxon>Endopterygota</taxon>
        <taxon>Lepidoptera</taxon>
        <taxon>Glossata</taxon>
        <taxon>Ditrysia</taxon>
        <taxon>Noctuoidea</taxon>
        <taxon>Noctuidae</taxon>
        <taxon>Noctuinae</taxon>
        <taxon>Hadenini</taxon>
        <taxon>Mythimna</taxon>
    </lineage>
</organism>
<evidence type="ECO:0000313" key="1">
    <source>
        <dbReference type="EMBL" id="KAJ8720952.1"/>
    </source>
</evidence>
<keyword evidence="2" id="KW-1185">Reference proteome</keyword>
<comment type="caution">
    <text evidence="1">The sequence shown here is derived from an EMBL/GenBank/DDBJ whole genome shotgun (WGS) entry which is preliminary data.</text>
</comment>
<name>A0ACC2QQ32_9NEOP</name>
<evidence type="ECO:0000313" key="2">
    <source>
        <dbReference type="Proteomes" id="UP001231649"/>
    </source>
</evidence>